<dbReference type="InterPro" id="IPR056937">
    <property type="entry name" value="YqbQ/XkdQ"/>
</dbReference>
<feature type="compositionally biased region" description="Low complexity" evidence="1">
    <location>
        <begin position="219"/>
        <end position="242"/>
    </location>
</feature>
<dbReference type="Proteomes" id="UP000247698">
    <property type="component" value="Unassembled WGS sequence"/>
</dbReference>
<organism evidence="3 4">
    <name type="scientific">Lactobacillus melliventris</name>
    <dbReference type="NCBI Taxonomy" id="1218507"/>
    <lineage>
        <taxon>Bacteria</taxon>
        <taxon>Bacillati</taxon>
        <taxon>Bacillota</taxon>
        <taxon>Bacilli</taxon>
        <taxon>Lactobacillales</taxon>
        <taxon>Lactobacillaceae</taxon>
        <taxon>Lactobacillus</taxon>
    </lineage>
</organism>
<dbReference type="EMBL" id="QGLG01000002">
    <property type="protein sequence ID" value="PXY84110.1"/>
    <property type="molecule type" value="Genomic_DNA"/>
</dbReference>
<sequence length="363" mass="41144">MTVTTFKLQRRGKSTTYDLRDVLASNPKWITDLNFSAGELDFDLFQSGHPIIPYTGDIIKFRWDHHKIFYGYVFKYQIKENNIVSVTCYDKERYLKNQDSIVWQAGTVADRFNNVCKRAGIKHKVVDAPTHKVAAEICDGKTYFDMLKSAITKTQTATKHMYYVYCNYDTVELRKAPYKKLKMIIGSKSAMTGFSYAVDINNVANVVKVIQKDVKKSQSKSATAKQKQANGKSQKTTSAKAKTSQKDEASRTSFKSVSVKGDSTKQWGKLQVTVNKKNKANHAQMIKQAKDELRKRNRANKELTIDCIGNVDLVAGNAVTIKINDINKTLKNCPILKAEHEFGTDYMCHLTMKVGAEWLQETS</sequence>
<dbReference type="SUPFAM" id="SSF69279">
    <property type="entry name" value="Phage tail proteins"/>
    <property type="match status" value="1"/>
</dbReference>
<keyword evidence="4" id="KW-1185">Reference proteome</keyword>
<feature type="domain" description="YqbQ/XkdQ" evidence="2">
    <location>
        <begin position="28"/>
        <end position="230"/>
    </location>
</feature>
<feature type="domain" description="YqbQ/XkdQ" evidence="2">
    <location>
        <begin position="245"/>
        <end position="352"/>
    </location>
</feature>
<comment type="caution">
    <text evidence="3">The sequence shown here is derived from an EMBL/GenBank/DDBJ whole genome shotgun (WGS) entry which is preliminary data.</text>
</comment>
<feature type="region of interest" description="Disordered" evidence="1">
    <location>
        <begin position="217"/>
        <end position="257"/>
    </location>
</feature>
<gene>
    <name evidence="3" type="ORF">DK873_02805</name>
</gene>
<proteinExistence type="predicted"/>
<evidence type="ECO:0000256" key="1">
    <source>
        <dbReference type="SAM" id="MobiDB-lite"/>
    </source>
</evidence>
<evidence type="ECO:0000313" key="3">
    <source>
        <dbReference type="EMBL" id="PXY84110.1"/>
    </source>
</evidence>
<reference evidence="3 4" key="1">
    <citation type="submission" date="2018-05" db="EMBL/GenBank/DDBJ databases">
        <title>Reference genomes for bee gut microbiota database.</title>
        <authorList>
            <person name="Ellegaard K.M."/>
        </authorList>
    </citation>
    <scope>NUCLEOTIDE SEQUENCE [LARGE SCALE GENOMIC DNA]</scope>
    <source>
        <strain evidence="3 4">ESL0184</strain>
    </source>
</reference>
<evidence type="ECO:0000313" key="4">
    <source>
        <dbReference type="Proteomes" id="UP000247698"/>
    </source>
</evidence>
<accession>A0ABX5MZ29</accession>
<protein>
    <recommendedName>
        <fullName evidence="2">YqbQ/XkdQ domain-containing protein</fullName>
    </recommendedName>
</protein>
<dbReference type="RefSeq" id="WP_110445735.1">
    <property type="nucleotide sequence ID" value="NZ_QGLG01000002.1"/>
</dbReference>
<dbReference type="Pfam" id="PF24032">
    <property type="entry name" value="YQBQ"/>
    <property type="match status" value="2"/>
</dbReference>
<name>A0ABX5MZ29_9LACO</name>
<evidence type="ECO:0000259" key="2">
    <source>
        <dbReference type="Pfam" id="PF24032"/>
    </source>
</evidence>